<proteinExistence type="inferred from homology"/>
<organism evidence="7 8">
    <name type="scientific">Cytospora leucostoma</name>
    <dbReference type="NCBI Taxonomy" id="1230097"/>
    <lineage>
        <taxon>Eukaryota</taxon>
        <taxon>Fungi</taxon>
        <taxon>Dikarya</taxon>
        <taxon>Ascomycota</taxon>
        <taxon>Pezizomycotina</taxon>
        <taxon>Sordariomycetes</taxon>
        <taxon>Sordariomycetidae</taxon>
        <taxon>Diaporthales</taxon>
        <taxon>Cytosporaceae</taxon>
        <taxon>Cytospora</taxon>
    </lineage>
</organism>
<dbReference type="PRINTS" id="PR00463">
    <property type="entry name" value="EP450I"/>
</dbReference>
<dbReference type="PANTHER" id="PTHR46300:SF2">
    <property type="entry name" value="CYTOCHROME P450 MONOOXYGENASE ALNH-RELATED"/>
    <property type="match status" value="1"/>
</dbReference>
<evidence type="ECO:0000256" key="1">
    <source>
        <dbReference type="ARBA" id="ARBA00010617"/>
    </source>
</evidence>
<dbReference type="InterPro" id="IPR002401">
    <property type="entry name" value="Cyt_P450_E_grp-I"/>
</dbReference>
<dbReference type="GO" id="GO:0016705">
    <property type="term" value="F:oxidoreductase activity, acting on paired donors, with incorporation or reduction of molecular oxygen"/>
    <property type="evidence" value="ECO:0007669"/>
    <property type="project" value="InterPro"/>
</dbReference>
<accession>A0A423W567</accession>
<comment type="similarity">
    <text evidence="1">Belongs to the cytochrome P450 family.</text>
</comment>
<reference evidence="7 8" key="1">
    <citation type="submission" date="2015-09" db="EMBL/GenBank/DDBJ databases">
        <title>Host preference determinants of Valsa canker pathogens revealed by comparative genomics.</title>
        <authorList>
            <person name="Yin Z."/>
            <person name="Huang L."/>
        </authorList>
    </citation>
    <scope>NUCLEOTIDE SEQUENCE [LARGE SCALE GENOMIC DNA]</scope>
    <source>
        <strain evidence="7 8">SXYLt</strain>
    </source>
</reference>
<dbReference type="OrthoDB" id="1103324at2759"/>
<dbReference type="PANTHER" id="PTHR46300">
    <property type="entry name" value="P450, PUTATIVE (EUROFUNG)-RELATED-RELATED"/>
    <property type="match status" value="1"/>
</dbReference>
<dbReference type="InterPro" id="IPR050364">
    <property type="entry name" value="Cytochrome_P450_fung"/>
</dbReference>
<comment type="cofactor">
    <cofactor evidence="6">
        <name>heme</name>
        <dbReference type="ChEBI" id="CHEBI:30413"/>
    </cofactor>
</comment>
<protein>
    <recommendedName>
        <fullName evidence="9">Cytochrome P450</fullName>
    </recommendedName>
</protein>
<dbReference type="STRING" id="1230097.A0A423W567"/>
<dbReference type="GO" id="GO:0005506">
    <property type="term" value="F:iron ion binding"/>
    <property type="evidence" value="ECO:0007669"/>
    <property type="project" value="InterPro"/>
</dbReference>
<dbReference type="Gene3D" id="1.10.630.10">
    <property type="entry name" value="Cytochrome P450"/>
    <property type="match status" value="1"/>
</dbReference>
<keyword evidence="8" id="KW-1185">Reference proteome</keyword>
<evidence type="ECO:0000313" key="8">
    <source>
        <dbReference type="Proteomes" id="UP000285146"/>
    </source>
</evidence>
<evidence type="ECO:0000256" key="3">
    <source>
        <dbReference type="ARBA" id="ARBA00023002"/>
    </source>
</evidence>
<dbReference type="Pfam" id="PF00067">
    <property type="entry name" value="p450"/>
    <property type="match status" value="1"/>
</dbReference>
<dbReference type="EMBL" id="LKEB01000061">
    <property type="protein sequence ID" value="ROV98480.1"/>
    <property type="molecule type" value="Genomic_DNA"/>
</dbReference>
<feature type="binding site" description="axial binding residue" evidence="6">
    <location>
        <position position="470"/>
    </location>
    <ligand>
        <name>heme</name>
        <dbReference type="ChEBI" id="CHEBI:30413"/>
    </ligand>
    <ligandPart>
        <name>Fe</name>
        <dbReference type="ChEBI" id="CHEBI:18248"/>
    </ligandPart>
</feature>
<evidence type="ECO:0000256" key="6">
    <source>
        <dbReference type="PIRSR" id="PIRSR602401-1"/>
    </source>
</evidence>
<keyword evidence="4 6" id="KW-0408">Iron</keyword>
<evidence type="ECO:0000256" key="4">
    <source>
        <dbReference type="ARBA" id="ARBA00023004"/>
    </source>
</evidence>
<keyword evidence="2 6" id="KW-0479">Metal-binding</keyword>
<dbReference type="InParanoid" id="A0A423W567"/>
<keyword evidence="6" id="KW-0349">Heme</keyword>
<sequence length="561" mass="63055">MAFLIVLVVAALLLLSLRAWPFTWLSLRAKPLPPGMLIAATFRRHGKCVDMNPGPPTLPFLGNLHQIPPAGIHLKYTNWAKNFGSKFTLKVGSGTMVVLSSAVDAGRVMDKHSVHSSNRPPSYIIGDLVFEGKHPMFMNADERWKLRRKLYYQMLQESVCDKQHLALVEAESAQLLRDICLDPNDFFLHPGRMSNSIMMSMVFGIRTPKHNSPHYLKQRQVMSDLSALGEIGATPPVEIFPFLKFLPEGLWGNWKTRAHLLRKSIFGLYGPMVDSVLERRASGIKIKSFLDGVLDQQEKLQLDRHEIDIMCGNLLEGGTDTMATLILTLLQAMALHPHIQEEAQAHIDSVLDGTRMPSWADYKRLPYVAMVVKELHRWRSPAPAGFPHALDKGSNNYLADEEIDGFKIPKNSAVIINIWGIHNDATRYADPEEFNPRRFEAQTEPASVYANSSDYKNRDHYGYGIGRRICPGIHLAERGLWLATARILWAYTIRPKIDLTTGEPGHIDVGPETGYTDGFLNQCKPFDVEVTPRSQERKDILLAEAGKAEAEIFSAFTCLPD</sequence>
<evidence type="ECO:0000256" key="5">
    <source>
        <dbReference type="ARBA" id="ARBA00023033"/>
    </source>
</evidence>
<keyword evidence="3" id="KW-0560">Oxidoreductase</keyword>
<dbReference type="Proteomes" id="UP000285146">
    <property type="component" value="Unassembled WGS sequence"/>
</dbReference>
<comment type="caution">
    <text evidence="7">The sequence shown here is derived from an EMBL/GenBank/DDBJ whole genome shotgun (WGS) entry which is preliminary data.</text>
</comment>
<name>A0A423W567_9PEZI</name>
<keyword evidence="5" id="KW-0503">Monooxygenase</keyword>
<gene>
    <name evidence="7" type="ORF">VPNG_08535</name>
</gene>
<dbReference type="AlphaFoldDB" id="A0A423W567"/>
<evidence type="ECO:0000313" key="7">
    <source>
        <dbReference type="EMBL" id="ROV98480.1"/>
    </source>
</evidence>
<dbReference type="GO" id="GO:0004497">
    <property type="term" value="F:monooxygenase activity"/>
    <property type="evidence" value="ECO:0007669"/>
    <property type="project" value="UniProtKB-KW"/>
</dbReference>
<dbReference type="CDD" id="cd11065">
    <property type="entry name" value="CYP64-like"/>
    <property type="match status" value="1"/>
</dbReference>
<evidence type="ECO:0008006" key="9">
    <source>
        <dbReference type="Google" id="ProtNLM"/>
    </source>
</evidence>
<dbReference type="InterPro" id="IPR036396">
    <property type="entry name" value="Cyt_P450_sf"/>
</dbReference>
<dbReference type="InterPro" id="IPR001128">
    <property type="entry name" value="Cyt_P450"/>
</dbReference>
<evidence type="ECO:0000256" key="2">
    <source>
        <dbReference type="ARBA" id="ARBA00022723"/>
    </source>
</evidence>
<dbReference type="SUPFAM" id="SSF48264">
    <property type="entry name" value="Cytochrome P450"/>
    <property type="match status" value="1"/>
</dbReference>
<dbReference type="GO" id="GO:0020037">
    <property type="term" value="F:heme binding"/>
    <property type="evidence" value="ECO:0007669"/>
    <property type="project" value="InterPro"/>
</dbReference>